<dbReference type="PANTHER" id="PTHR42305">
    <property type="entry name" value="MEMBRANE PROTEIN RV1733C-RELATED"/>
    <property type="match status" value="1"/>
</dbReference>
<dbReference type="EMBL" id="WOFH01000008">
    <property type="protein sequence ID" value="MUN39669.1"/>
    <property type="molecule type" value="Genomic_DNA"/>
</dbReference>
<dbReference type="AlphaFoldDB" id="A0A7K1L5J8"/>
<dbReference type="Proteomes" id="UP000432015">
    <property type="component" value="Unassembled WGS sequence"/>
</dbReference>
<accession>A0A7K1L5J8</accession>
<proteinExistence type="predicted"/>
<evidence type="ECO:0000313" key="2">
    <source>
        <dbReference type="EMBL" id="MUN39669.1"/>
    </source>
</evidence>
<dbReference type="RefSeq" id="WP_156218795.1">
    <property type="nucleotide sequence ID" value="NZ_WOFH01000008.1"/>
</dbReference>
<protein>
    <submittedName>
        <fullName evidence="2">Uncharacterized protein</fullName>
    </submittedName>
</protein>
<feature type="transmembrane region" description="Helical" evidence="1">
    <location>
        <begin position="144"/>
        <end position="166"/>
    </location>
</feature>
<evidence type="ECO:0000313" key="3">
    <source>
        <dbReference type="Proteomes" id="UP000432015"/>
    </source>
</evidence>
<sequence>MRPTGRRPSLDRLRRRIGFDRNDLRRSVDRGQWMLGIALLMLFLSLAPPLCLRAGRAAYGSGVDAERSEAATRHRVEATVVKVDHRRSGRALTVTWRDPDGTARTGSFTAFRGGTVGEHRAVWAGPSGVTDEPPQRHARTIADALTAVLGAAAALGAPLLGVYLLVRYRCDRRRYRAWAAEWAQWDTRRIP</sequence>
<gene>
    <name evidence="2" type="ORF">GNZ18_24175</name>
</gene>
<dbReference type="PANTHER" id="PTHR42305:SF1">
    <property type="entry name" value="MEMBRANE PROTEIN RV1733C-RELATED"/>
    <property type="match status" value="1"/>
</dbReference>
<keyword evidence="1" id="KW-0472">Membrane</keyword>
<reference evidence="2 3" key="1">
    <citation type="submission" date="2019-11" db="EMBL/GenBank/DDBJ databases">
        <authorList>
            <person name="Cao P."/>
        </authorList>
    </citation>
    <scope>NUCLEOTIDE SEQUENCE [LARGE SCALE GENOMIC DNA]</scope>
    <source>
        <strain evidence="2 3">NEAU-AAG5</strain>
    </source>
</reference>
<keyword evidence="1" id="KW-0812">Transmembrane</keyword>
<keyword evidence="3" id="KW-1185">Reference proteome</keyword>
<keyword evidence="1" id="KW-1133">Transmembrane helix</keyword>
<organism evidence="2 3">
    <name type="scientific">Actinomadura litoris</name>
    <dbReference type="NCBI Taxonomy" id="2678616"/>
    <lineage>
        <taxon>Bacteria</taxon>
        <taxon>Bacillati</taxon>
        <taxon>Actinomycetota</taxon>
        <taxon>Actinomycetes</taxon>
        <taxon>Streptosporangiales</taxon>
        <taxon>Thermomonosporaceae</taxon>
        <taxon>Actinomadura</taxon>
    </lineage>
</organism>
<comment type="caution">
    <text evidence="2">The sequence shown here is derived from an EMBL/GenBank/DDBJ whole genome shotgun (WGS) entry which is preliminary data.</text>
</comment>
<dbReference type="InterPro" id="IPR039708">
    <property type="entry name" value="MT1774/Rv1733c-like"/>
</dbReference>
<name>A0A7K1L5J8_9ACTN</name>
<evidence type="ECO:0000256" key="1">
    <source>
        <dbReference type="SAM" id="Phobius"/>
    </source>
</evidence>